<evidence type="ECO:0000256" key="1">
    <source>
        <dbReference type="SAM" id="Phobius"/>
    </source>
</evidence>
<feature type="transmembrane region" description="Helical" evidence="1">
    <location>
        <begin position="6"/>
        <end position="27"/>
    </location>
</feature>
<feature type="transmembrane region" description="Helical" evidence="1">
    <location>
        <begin position="39"/>
        <end position="60"/>
    </location>
</feature>
<dbReference type="EMBL" id="SMLD01000059">
    <property type="protein sequence ID" value="TDE47561.1"/>
    <property type="molecule type" value="Genomic_DNA"/>
</dbReference>
<keyword evidence="1" id="KW-1133">Transmembrane helix</keyword>
<dbReference type="RefSeq" id="WP_342775904.1">
    <property type="nucleotide sequence ID" value="NZ_SMLD01000059.1"/>
</dbReference>
<keyword evidence="1" id="KW-0812">Transmembrane</keyword>
<protein>
    <submittedName>
        <fullName evidence="2">EamA family transporter</fullName>
    </submittedName>
</protein>
<dbReference type="Proteomes" id="UP000295136">
    <property type="component" value="Unassembled WGS sequence"/>
</dbReference>
<dbReference type="AlphaFoldDB" id="A0A4R5FDP2"/>
<evidence type="ECO:0000313" key="2">
    <source>
        <dbReference type="EMBL" id="TDE47561.1"/>
    </source>
</evidence>
<keyword evidence="1" id="KW-0472">Membrane</keyword>
<reference evidence="2 3" key="1">
    <citation type="submission" date="2019-03" db="EMBL/GenBank/DDBJ databases">
        <title>Draft genome sequences of novel Actinobacteria.</title>
        <authorList>
            <person name="Sahin N."/>
            <person name="Ay H."/>
            <person name="Saygin H."/>
        </authorList>
    </citation>
    <scope>NUCLEOTIDE SEQUENCE [LARGE SCALE GENOMIC DNA]</scope>
    <source>
        <strain evidence="2 3">6K102</strain>
    </source>
</reference>
<feature type="non-terminal residue" evidence="2">
    <location>
        <position position="61"/>
    </location>
</feature>
<sequence length="61" mass="6767">MNPRHLALAVGIAAVWGFNFVVMQTGLRHFAPLQYSGLRFALAAFPALLFVGRPGVAWRWV</sequence>
<keyword evidence="3" id="KW-1185">Reference proteome</keyword>
<comment type="caution">
    <text evidence="2">The sequence shown here is derived from an EMBL/GenBank/DDBJ whole genome shotgun (WGS) entry which is preliminary data.</text>
</comment>
<organism evidence="2 3">
    <name type="scientific">Nonomuraea mesophila</name>
    <dbReference type="NCBI Taxonomy" id="2530382"/>
    <lineage>
        <taxon>Bacteria</taxon>
        <taxon>Bacillati</taxon>
        <taxon>Actinomycetota</taxon>
        <taxon>Actinomycetes</taxon>
        <taxon>Streptosporangiales</taxon>
        <taxon>Streptosporangiaceae</taxon>
        <taxon>Nonomuraea</taxon>
    </lineage>
</organism>
<evidence type="ECO:0000313" key="3">
    <source>
        <dbReference type="Proteomes" id="UP000295136"/>
    </source>
</evidence>
<accession>A0A4R5FDP2</accession>
<gene>
    <name evidence="2" type="ORF">E1295_22705</name>
</gene>
<name>A0A4R5FDP2_9ACTN</name>
<proteinExistence type="predicted"/>